<organism evidence="1 2">
    <name type="scientific">Trichinella papuae</name>
    <dbReference type="NCBI Taxonomy" id="268474"/>
    <lineage>
        <taxon>Eukaryota</taxon>
        <taxon>Metazoa</taxon>
        <taxon>Ecdysozoa</taxon>
        <taxon>Nematoda</taxon>
        <taxon>Enoplea</taxon>
        <taxon>Dorylaimia</taxon>
        <taxon>Trichinellida</taxon>
        <taxon>Trichinellidae</taxon>
        <taxon>Trichinella</taxon>
    </lineage>
</organism>
<reference evidence="1 2" key="1">
    <citation type="submission" date="2015-01" db="EMBL/GenBank/DDBJ databases">
        <title>Evolution of Trichinella species and genotypes.</title>
        <authorList>
            <person name="Korhonen P.K."/>
            <person name="Edoardo P."/>
            <person name="Giuseppe L.R."/>
            <person name="Gasser R.B."/>
        </authorList>
    </citation>
    <scope>NUCLEOTIDE SEQUENCE [LARGE SCALE GENOMIC DNA]</scope>
    <source>
        <strain evidence="1">ISS1980</strain>
    </source>
</reference>
<evidence type="ECO:0000313" key="1">
    <source>
        <dbReference type="EMBL" id="KRZ65075.1"/>
    </source>
</evidence>
<dbReference type="AlphaFoldDB" id="A0A0V1LZZ9"/>
<keyword evidence="2" id="KW-1185">Reference proteome</keyword>
<protein>
    <submittedName>
        <fullName evidence="1">Uncharacterized protein</fullName>
    </submittedName>
</protein>
<feature type="non-terminal residue" evidence="1">
    <location>
        <position position="100"/>
    </location>
</feature>
<evidence type="ECO:0000313" key="2">
    <source>
        <dbReference type="Proteomes" id="UP000054843"/>
    </source>
</evidence>
<feature type="non-terminal residue" evidence="1">
    <location>
        <position position="1"/>
    </location>
</feature>
<proteinExistence type="predicted"/>
<dbReference type="EMBL" id="JYDO01000540">
    <property type="protein sequence ID" value="KRZ65075.1"/>
    <property type="molecule type" value="Genomic_DNA"/>
</dbReference>
<comment type="caution">
    <text evidence="1">The sequence shown here is derived from an EMBL/GenBank/DDBJ whole genome shotgun (WGS) entry which is preliminary data.</text>
</comment>
<sequence length="100" mass="11386">LLKTNDVHAAIYFEQQANHLTAVRSADGLTDNCKSFISFLILVAHIVHMDITCNTRSNEIEKRACSMRSNYCSGERVKSTLMFKATNIESADCLWSHYER</sequence>
<accession>A0A0V1LZZ9</accession>
<name>A0A0V1LZZ9_9BILA</name>
<gene>
    <name evidence="1" type="ORF">T10_5319</name>
</gene>
<dbReference type="Proteomes" id="UP000054843">
    <property type="component" value="Unassembled WGS sequence"/>
</dbReference>